<reference evidence="2 3" key="1">
    <citation type="journal article" date="2021" name="Elife">
        <title>Chloroplast acquisition without the gene transfer in kleptoplastic sea slugs, Plakobranchus ocellatus.</title>
        <authorList>
            <person name="Maeda T."/>
            <person name="Takahashi S."/>
            <person name="Yoshida T."/>
            <person name="Shimamura S."/>
            <person name="Takaki Y."/>
            <person name="Nagai Y."/>
            <person name="Toyoda A."/>
            <person name="Suzuki Y."/>
            <person name="Arimoto A."/>
            <person name="Ishii H."/>
            <person name="Satoh N."/>
            <person name="Nishiyama T."/>
            <person name="Hasebe M."/>
            <person name="Maruyama T."/>
            <person name="Minagawa J."/>
            <person name="Obokata J."/>
            <person name="Shigenobu S."/>
        </authorList>
    </citation>
    <scope>NUCLEOTIDE SEQUENCE [LARGE SCALE GENOMIC DNA]</scope>
</reference>
<feature type="compositionally biased region" description="Polar residues" evidence="1">
    <location>
        <begin position="154"/>
        <end position="165"/>
    </location>
</feature>
<dbReference type="Proteomes" id="UP000762676">
    <property type="component" value="Unassembled WGS sequence"/>
</dbReference>
<name>A0AAV4JV33_9GAST</name>
<gene>
    <name evidence="2" type="ORF">ElyMa_003445100</name>
</gene>
<sequence>MHDLVKYLRRLLRKCTSVTVLEASPVNSSGISTPHLDVDPVTAANLAEPSAEAAALKESVDGKPGEKNSNADNDMDVDGVSLDLEGDGKGREGQIVEEEQGDKDDEGGGEDEEHKAEDEAVNPAIIYKPPQLIKPPQIVTAARPPELYGAPPAISNSVQAPPSSSLQAQPTVVAAGYIPAQPTVVAAGYIPAQDPSSEGQGPSETAEEADKQARKKKKEKKLATGPSLMMKKKHMSSMVQKWQKVKKEVEKEDRAKEMRQAAIRKKIEELK</sequence>
<comment type="caution">
    <text evidence="2">The sequence shown here is derived from an EMBL/GenBank/DDBJ whole genome shotgun (WGS) entry which is preliminary data.</text>
</comment>
<accession>A0AAV4JV33</accession>
<feature type="region of interest" description="Disordered" evidence="1">
    <location>
        <begin position="189"/>
        <end position="257"/>
    </location>
</feature>
<feature type="compositionally biased region" description="Acidic residues" evidence="1">
    <location>
        <begin position="95"/>
        <end position="111"/>
    </location>
</feature>
<keyword evidence="3" id="KW-1185">Reference proteome</keyword>
<proteinExistence type="predicted"/>
<evidence type="ECO:0000256" key="1">
    <source>
        <dbReference type="SAM" id="MobiDB-lite"/>
    </source>
</evidence>
<feature type="region of interest" description="Disordered" evidence="1">
    <location>
        <begin position="55"/>
        <end position="120"/>
    </location>
</feature>
<feature type="region of interest" description="Disordered" evidence="1">
    <location>
        <begin position="143"/>
        <end position="165"/>
    </location>
</feature>
<organism evidence="2 3">
    <name type="scientific">Elysia marginata</name>
    <dbReference type="NCBI Taxonomy" id="1093978"/>
    <lineage>
        <taxon>Eukaryota</taxon>
        <taxon>Metazoa</taxon>
        <taxon>Spiralia</taxon>
        <taxon>Lophotrochozoa</taxon>
        <taxon>Mollusca</taxon>
        <taxon>Gastropoda</taxon>
        <taxon>Heterobranchia</taxon>
        <taxon>Euthyneura</taxon>
        <taxon>Panpulmonata</taxon>
        <taxon>Sacoglossa</taxon>
        <taxon>Placobranchoidea</taxon>
        <taxon>Plakobranchidae</taxon>
        <taxon>Elysia</taxon>
    </lineage>
</organism>
<dbReference type="EMBL" id="BMAT01007066">
    <property type="protein sequence ID" value="GFS25583.1"/>
    <property type="molecule type" value="Genomic_DNA"/>
</dbReference>
<feature type="compositionally biased region" description="Polar residues" evidence="1">
    <location>
        <begin position="194"/>
        <end position="203"/>
    </location>
</feature>
<evidence type="ECO:0000313" key="3">
    <source>
        <dbReference type="Proteomes" id="UP000762676"/>
    </source>
</evidence>
<dbReference type="AlphaFoldDB" id="A0AAV4JV33"/>
<protein>
    <submittedName>
        <fullName evidence="2">Uncharacterized protein</fullName>
    </submittedName>
</protein>
<feature type="compositionally biased region" description="Basic and acidic residues" evidence="1">
    <location>
        <begin position="245"/>
        <end position="257"/>
    </location>
</feature>
<evidence type="ECO:0000313" key="2">
    <source>
        <dbReference type="EMBL" id="GFS25583.1"/>
    </source>
</evidence>